<feature type="compositionally biased region" description="Polar residues" evidence="1">
    <location>
        <begin position="39"/>
        <end position="58"/>
    </location>
</feature>
<organism evidence="3 4">
    <name type="scientific">Centaurea solstitialis</name>
    <name type="common">yellow star-thistle</name>
    <dbReference type="NCBI Taxonomy" id="347529"/>
    <lineage>
        <taxon>Eukaryota</taxon>
        <taxon>Viridiplantae</taxon>
        <taxon>Streptophyta</taxon>
        <taxon>Embryophyta</taxon>
        <taxon>Tracheophyta</taxon>
        <taxon>Spermatophyta</taxon>
        <taxon>Magnoliopsida</taxon>
        <taxon>eudicotyledons</taxon>
        <taxon>Gunneridae</taxon>
        <taxon>Pentapetalae</taxon>
        <taxon>asterids</taxon>
        <taxon>campanulids</taxon>
        <taxon>Asterales</taxon>
        <taxon>Asteraceae</taxon>
        <taxon>Carduoideae</taxon>
        <taxon>Cardueae</taxon>
        <taxon>Centaureinae</taxon>
        <taxon>Centaurea</taxon>
    </lineage>
</organism>
<comment type="caution">
    <text evidence="3">The sequence shown here is derived from an EMBL/GenBank/DDBJ whole genome shotgun (WGS) entry which is preliminary data.</text>
</comment>
<protein>
    <recommendedName>
        <fullName evidence="2">Retrotransposon gag domain-containing protein</fullName>
    </recommendedName>
</protein>
<accession>A0AA38T8T1</accession>
<name>A0AA38T8T1_9ASTR</name>
<feature type="region of interest" description="Disordered" evidence="1">
    <location>
        <begin position="405"/>
        <end position="425"/>
    </location>
</feature>
<sequence length="453" mass="52451">MKRGRSKNQTVDGEAVVQAVPSTGQVNGRRRGRSKQTEETPTTGVDLNTQPTENSNPSVSALQEILKSTVPIIVEEITRKIQDERRVPEEHLESSRTLREAKDREWKHRKKFFTARPREFHGALDPIMVSDWITEMENVFDICECSEDQKVLYASFMLRGNALHWWNAITESHGKEIMRTMLWDQFKALVYKNFSPKNLIRRLEESFINLRQGNMSVQRYATEFLKLARFGSVYVSTTDRKITRFIEGLNAEIRSQFVVNCPKTFEEVVEVALIAENGPEPPPPEAVPTDALHEVFEPDLKPITEDAKVEDFIEPSKSLEVKKDDIPIILTSQAPDQIETTPMKAIIAHYPFELDEVSLMWKRSQRYPRELEVNSGSSSSQVGVTDTDQFRSVFRIFRKFRKTRKRARKKRRDRHDFAAREPSSQREPIAGRVGYRNIPEDIAFISLFKYFIK</sequence>
<dbReference type="Proteomes" id="UP001172457">
    <property type="component" value="Chromosome 4"/>
</dbReference>
<reference evidence="3" key="1">
    <citation type="submission" date="2023-03" db="EMBL/GenBank/DDBJ databases">
        <title>Chromosome-scale reference genome and RAD-based genetic map of yellow starthistle (Centaurea solstitialis) reveal putative structural variation and QTLs associated with invader traits.</title>
        <authorList>
            <person name="Reatini B."/>
            <person name="Cang F.A."/>
            <person name="Jiang Q."/>
            <person name="Mckibben M.T.W."/>
            <person name="Barker M.S."/>
            <person name="Rieseberg L.H."/>
            <person name="Dlugosch K.M."/>
        </authorList>
    </citation>
    <scope>NUCLEOTIDE SEQUENCE</scope>
    <source>
        <strain evidence="3">CAN-66</strain>
        <tissue evidence="3">Leaf</tissue>
    </source>
</reference>
<feature type="region of interest" description="Disordered" evidence="1">
    <location>
        <begin position="1"/>
        <end position="58"/>
    </location>
</feature>
<evidence type="ECO:0000313" key="4">
    <source>
        <dbReference type="Proteomes" id="UP001172457"/>
    </source>
</evidence>
<dbReference type="AlphaFoldDB" id="A0AA38T8T1"/>
<gene>
    <name evidence="3" type="ORF">OSB04_014270</name>
</gene>
<evidence type="ECO:0000256" key="1">
    <source>
        <dbReference type="SAM" id="MobiDB-lite"/>
    </source>
</evidence>
<dbReference type="PANTHER" id="PTHR35046">
    <property type="entry name" value="ZINC KNUCKLE (CCHC-TYPE) FAMILY PROTEIN"/>
    <property type="match status" value="1"/>
</dbReference>
<dbReference type="Pfam" id="PF03732">
    <property type="entry name" value="Retrotrans_gag"/>
    <property type="match status" value="1"/>
</dbReference>
<evidence type="ECO:0000259" key="2">
    <source>
        <dbReference type="Pfam" id="PF03732"/>
    </source>
</evidence>
<feature type="domain" description="Retrotransposon gag" evidence="2">
    <location>
        <begin position="153"/>
        <end position="250"/>
    </location>
</feature>
<keyword evidence="4" id="KW-1185">Reference proteome</keyword>
<dbReference type="InterPro" id="IPR005162">
    <property type="entry name" value="Retrotrans_gag_dom"/>
</dbReference>
<proteinExistence type="predicted"/>
<dbReference type="PANTHER" id="PTHR35046:SF18">
    <property type="entry name" value="RNA-DIRECTED DNA POLYMERASE"/>
    <property type="match status" value="1"/>
</dbReference>
<evidence type="ECO:0000313" key="3">
    <source>
        <dbReference type="EMBL" id="KAJ9550225.1"/>
    </source>
</evidence>
<dbReference type="EMBL" id="JARYMX010000004">
    <property type="protein sequence ID" value="KAJ9550225.1"/>
    <property type="molecule type" value="Genomic_DNA"/>
</dbReference>